<dbReference type="AlphaFoldDB" id="X1ECB0"/>
<comment type="caution">
    <text evidence="1">The sequence shown here is derived from an EMBL/GenBank/DDBJ whole genome shotgun (WGS) entry which is preliminary data.</text>
</comment>
<name>X1ECB0_9ZZZZ</name>
<sequence length="84" mass="10211">MSHFNCLVIHKKEQNIAELMAPYSEELKVKPYIRETREKCYEKYLQAKKDARKKPDSFFGKKQNEEANIIGMSFEKFKRWYWGE</sequence>
<dbReference type="EMBL" id="BARU01002646">
    <property type="protein sequence ID" value="GAH30252.1"/>
    <property type="molecule type" value="Genomic_DNA"/>
</dbReference>
<proteinExistence type="predicted"/>
<reference evidence="1" key="1">
    <citation type="journal article" date="2014" name="Front. Microbiol.">
        <title>High frequency of phylogenetically diverse reductive dehalogenase-homologous genes in deep subseafloor sedimentary metagenomes.</title>
        <authorList>
            <person name="Kawai M."/>
            <person name="Futagami T."/>
            <person name="Toyoda A."/>
            <person name="Takaki Y."/>
            <person name="Nishi S."/>
            <person name="Hori S."/>
            <person name="Arai W."/>
            <person name="Tsubouchi T."/>
            <person name="Morono Y."/>
            <person name="Uchiyama I."/>
            <person name="Ito T."/>
            <person name="Fujiyama A."/>
            <person name="Inagaki F."/>
            <person name="Takami H."/>
        </authorList>
    </citation>
    <scope>NUCLEOTIDE SEQUENCE</scope>
    <source>
        <strain evidence="1">Expedition CK06-06</strain>
    </source>
</reference>
<feature type="non-terminal residue" evidence="1">
    <location>
        <position position="84"/>
    </location>
</feature>
<accession>X1ECB0</accession>
<evidence type="ECO:0000313" key="1">
    <source>
        <dbReference type="EMBL" id="GAH30252.1"/>
    </source>
</evidence>
<protein>
    <submittedName>
        <fullName evidence="1">Uncharacterized protein</fullName>
    </submittedName>
</protein>
<organism evidence="1">
    <name type="scientific">marine sediment metagenome</name>
    <dbReference type="NCBI Taxonomy" id="412755"/>
    <lineage>
        <taxon>unclassified sequences</taxon>
        <taxon>metagenomes</taxon>
        <taxon>ecological metagenomes</taxon>
    </lineage>
</organism>
<gene>
    <name evidence="1" type="ORF">S03H2_06150</name>
</gene>